<comment type="caution">
    <text evidence="10">The sequence shown here is derived from an EMBL/GenBank/DDBJ whole genome shotgun (WGS) entry which is preliminary data.</text>
</comment>
<comment type="similarity">
    <text evidence="2 8">Belongs to the BioY family.</text>
</comment>
<evidence type="ECO:0000256" key="6">
    <source>
        <dbReference type="ARBA" id="ARBA00022989"/>
    </source>
</evidence>
<organism evidence="10 11">
    <name type="scientific">Megasphaera hexanoica</name>
    <dbReference type="NCBI Taxonomy" id="1675036"/>
    <lineage>
        <taxon>Bacteria</taxon>
        <taxon>Bacillati</taxon>
        <taxon>Bacillota</taxon>
        <taxon>Negativicutes</taxon>
        <taxon>Veillonellales</taxon>
        <taxon>Veillonellaceae</taxon>
        <taxon>Megasphaera</taxon>
    </lineage>
</organism>
<evidence type="ECO:0000256" key="8">
    <source>
        <dbReference type="PIRNR" id="PIRNR016661"/>
    </source>
</evidence>
<dbReference type="Pfam" id="PF02632">
    <property type="entry name" value="BioY"/>
    <property type="match status" value="1"/>
</dbReference>
<sequence>MTTREAVLHADYSIRTVTKMSICVALCCVSAYISIPLPFTTAMITALTVVMNLTAFILKPKQTLIVMLVWILLGSAGLPVFVGGTAGFGRLFGPTGGFIIAFAIAYPIVSLLKGRNNSFVRYSLAAITVGIPITYLGGVISMMLVLQVTFWQACVMAVFPFIPGDIAKAVLAAFLGVRINKLYHD</sequence>
<protein>
    <recommendedName>
        <fullName evidence="8">Biotin transporter</fullName>
    </recommendedName>
</protein>
<keyword evidence="7 8" id="KW-0472">Membrane</keyword>
<dbReference type="InterPro" id="IPR003784">
    <property type="entry name" value="BioY"/>
</dbReference>
<feature type="transmembrane region" description="Helical" evidence="9">
    <location>
        <begin position="91"/>
        <end position="112"/>
    </location>
</feature>
<keyword evidence="5 9" id="KW-0812">Transmembrane</keyword>
<feature type="transmembrane region" description="Helical" evidence="9">
    <location>
        <begin position="150"/>
        <end position="177"/>
    </location>
</feature>
<evidence type="ECO:0000256" key="9">
    <source>
        <dbReference type="SAM" id="Phobius"/>
    </source>
</evidence>
<keyword evidence="3 8" id="KW-0813">Transport</keyword>
<evidence type="ECO:0000256" key="7">
    <source>
        <dbReference type="ARBA" id="ARBA00023136"/>
    </source>
</evidence>
<dbReference type="Gene3D" id="1.10.1760.20">
    <property type="match status" value="1"/>
</dbReference>
<evidence type="ECO:0000256" key="5">
    <source>
        <dbReference type="ARBA" id="ARBA00022692"/>
    </source>
</evidence>
<dbReference type="EMBL" id="JABAFG010000007">
    <property type="protein sequence ID" value="NME28059.1"/>
    <property type="molecule type" value="Genomic_DNA"/>
</dbReference>
<feature type="transmembrane region" description="Helical" evidence="9">
    <location>
        <begin position="65"/>
        <end position="85"/>
    </location>
</feature>
<evidence type="ECO:0000256" key="2">
    <source>
        <dbReference type="ARBA" id="ARBA00010692"/>
    </source>
</evidence>
<dbReference type="AlphaFoldDB" id="A0A848BYJ1"/>
<evidence type="ECO:0000313" key="11">
    <source>
        <dbReference type="Proteomes" id="UP000591071"/>
    </source>
</evidence>
<dbReference type="GO" id="GO:0005886">
    <property type="term" value="C:plasma membrane"/>
    <property type="evidence" value="ECO:0007669"/>
    <property type="project" value="UniProtKB-SubCell"/>
</dbReference>
<gene>
    <name evidence="10" type="ORF">HF872_05410</name>
</gene>
<comment type="subcellular location">
    <subcellularLocation>
        <location evidence="1 8">Cell membrane</location>
        <topology evidence="1 8">Multi-pass membrane protein</topology>
    </subcellularLocation>
</comment>
<feature type="transmembrane region" description="Helical" evidence="9">
    <location>
        <begin position="39"/>
        <end position="58"/>
    </location>
</feature>
<evidence type="ECO:0000256" key="1">
    <source>
        <dbReference type="ARBA" id="ARBA00004651"/>
    </source>
</evidence>
<dbReference type="GO" id="GO:0015225">
    <property type="term" value="F:biotin transmembrane transporter activity"/>
    <property type="evidence" value="ECO:0007669"/>
    <property type="project" value="UniProtKB-UniRule"/>
</dbReference>
<dbReference type="PANTHER" id="PTHR34295">
    <property type="entry name" value="BIOTIN TRANSPORTER BIOY"/>
    <property type="match status" value="1"/>
</dbReference>
<proteinExistence type="inferred from homology"/>
<dbReference type="PANTHER" id="PTHR34295:SF4">
    <property type="entry name" value="BIOTIN TRANSPORTER BIOY-RELATED"/>
    <property type="match status" value="1"/>
</dbReference>
<evidence type="ECO:0000256" key="3">
    <source>
        <dbReference type="ARBA" id="ARBA00022448"/>
    </source>
</evidence>
<reference evidence="10 11" key="1">
    <citation type="submission" date="2020-04" db="EMBL/GenBank/DDBJ databases">
        <authorList>
            <person name="Hitch T.C.A."/>
            <person name="Wylensek D."/>
            <person name="Clavel T."/>
        </authorList>
    </citation>
    <scope>NUCLEOTIDE SEQUENCE [LARGE SCALE GENOMIC DNA]</scope>
    <source>
        <strain evidence="10 11">Oil-RF-744-FAT-WT-6-1</strain>
    </source>
</reference>
<dbReference type="RefSeq" id="WP_059076960.1">
    <property type="nucleotide sequence ID" value="NZ_JABAFG010000007.1"/>
</dbReference>
<dbReference type="Proteomes" id="UP000591071">
    <property type="component" value="Unassembled WGS sequence"/>
</dbReference>
<keyword evidence="6 9" id="KW-1133">Transmembrane helix</keyword>
<name>A0A848BYJ1_9FIRM</name>
<evidence type="ECO:0000313" key="10">
    <source>
        <dbReference type="EMBL" id="NME28059.1"/>
    </source>
</evidence>
<feature type="transmembrane region" description="Helical" evidence="9">
    <location>
        <begin position="12"/>
        <end position="33"/>
    </location>
</feature>
<accession>A0A848BYJ1</accession>
<evidence type="ECO:0000256" key="4">
    <source>
        <dbReference type="ARBA" id="ARBA00022475"/>
    </source>
</evidence>
<dbReference type="PIRSF" id="PIRSF016661">
    <property type="entry name" value="BioY"/>
    <property type="match status" value="1"/>
</dbReference>
<feature type="transmembrane region" description="Helical" evidence="9">
    <location>
        <begin position="124"/>
        <end position="144"/>
    </location>
</feature>
<keyword evidence="4 8" id="KW-1003">Cell membrane</keyword>